<evidence type="ECO:0000313" key="3">
    <source>
        <dbReference type="Proteomes" id="UP001152320"/>
    </source>
</evidence>
<organism evidence="2 3">
    <name type="scientific">Holothuria leucospilota</name>
    <name type="common">Black long sea cucumber</name>
    <name type="synonym">Mertensiothuria leucospilota</name>
    <dbReference type="NCBI Taxonomy" id="206669"/>
    <lineage>
        <taxon>Eukaryota</taxon>
        <taxon>Metazoa</taxon>
        <taxon>Echinodermata</taxon>
        <taxon>Eleutherozoa</taxon>
        <taxon>Echinozoa</taxon>
        <taxon>Holothuroidea</taxon>
        <taxon>Aspidochirotacea</taxon>
        <taxon>Aspidochirotida</taxon>
        <taxon>Holothuriidae</taxon>
        <taxon>Holothuria</taxon>
    </lineage>
</organism>
<proteinExistence type="predicted"/>
<dbReference type="EMBL" id="JAIZAY010000001">
    <property type="protein sequence ID" value="KAJ8048389.1"/>
    <property type="molecule type" value="Genomic_DNA"/>
</dbReference>
<protein>
    <submittedName>
        <fullName evidence="2">Uncharacterized protein</fullName>
    </submittedName>
</protein>
<comment type="caution">
    <text evidence="2">The sequence shown here is derived from an EMBL/GenBank/DDBJ whole genome shotgun (WGS) entry which is preliminary data.</text>
</comment>
<keyword evidence="3" id="KW-1185">Reference proteome</keyword>
<evidence type="ECO:0000256" key="1">
    <source>
        <dbReference type="SAM" id="MobiDB-lite"/>
    </source>
</evidence>
<accession>A0A9Q1HIU3</accession>
<name>A0A9Q1HIU3_HOLLE</name>
<gene>
    <name evidence="2" type="ORF">HOLleu_00680</name>
</gene>
<dbReference type="OrthoDB" id="4327074at2759"/>
<sequence>MRKNPGEVITRYHITRLISKAYMRALTPENFASSFRKTGIFPLNKDAVKTENFRPAEILMQTINTSHKSSSKCSDGAESSLATFLPHPSPSATTKPKRKIQYRPGGITEEKILLKYEKCTTNRKNLQCQRPTRKENQDIVALCKANNIKTEM</sequence>
<feature type="region of interest" description="Disordered" evidence="1">
    <location>
        <begin position="67"/>
        <end position="98"/>
    </location>
</feature>
<evidence type="ECO:0000313" key="2">
    <source>
        <dbReference type="EMBL" id="KAJ8048389.1"/>
    </source>
</evidence>
<dbReference type="AlphaFoldDB" id="A0A9Q1HIU3"/>
<dbReference type="Proteomes" id="UP001152320">
    <property type="component" value="Chromosome 1"/>
</dbReference>
<reference evidence="2" key="1">
    <citation type="submission" date="2021-10" db="EMBL/GenBank/DDBJ databases">
        <title>Tropical sea cucumber genome reveals ecological adaptation and Cuvierian tubules defense mechanism.</title>
        <authorList>
            <person name="Chen T."/>
        </authorList>
    </citation>
    <scope>NUCLEOTIDE SEQUENCE</scope>
    <source>
        <strain evidence="2">Nanhai2018</strain>
        <tissue evidence="2">Muscle</tissue>
    </source>
</reference>